<dbReference type="GO" id="GO:0004740">
    <property type="term" value="F:pyruvate dehydrogenase (acetyl-transferring) kinase activity"/>
    <property type="evidence" value="ECO:0007669"/>
    <property type="project" value="TreeGrafter"/>
</dbReference>
<dbReference type="OrthoDB" id="3264224at2759"/>
<dbReference type="OMA" id="ICEAQEH"/>
<dbReference type="InterPro" id="IPR036890">
    <property type="entry name" value="HATPase_C_sf"/>
</dbReference>
<dbReference type="InterPro" id="IPR036784">
    <property type="entry name" value="AK/P_DHK_N_sf"/>
</dbReference>
<keyword evidence="12" id="KW-1185">Reference proteome</keyword>
<dbReference type="InterPro" id="IPR018955">
    <property type="entry name" value="BCDHK/PDK_N"/>
</dbReference>
<organism evidence="11 12">
    <name type="scientific">Serendipita indica (strain DSM 11827)</name>
    <name type="common">Root endophyte fungus</name>
    <name type="synonym">Piriformospora indica</name>
    <dbReference type="NCBI Taxonomy" id="1109443"/>
    <lineage>
        <taxon>Eukaryota</taxon>
        <taxon>Fungi</taxon>
        <taxon>Dikarya</taxon>
        <taxon>Basidiomycota</taxon>
        <taxon>Agaricomycotina</taxon>
        <taxon>Agaricomycetes</taxon>
        <taxon>Sebacinales</taxon>
        <taxon>Serendipitaceae</taxon>
        <taxon>Serendipita</taxon>
    </lineage>
</organism>
<feature type="region of interest" description="Disordered" evidence="8">
    <location>
        <begin position="367"/>
        <end position="393"/>
    </location>
</feature>
<dbReference type="AlphaFoldDB" id="G4TF85"/>
<evidence type="ECO:0000259" key="9">
    <source>
        <dbReference type="Pfam" id="PF02518"/>
    </source>
</evidence>
<dbReference type="eggNOG" id="KOG0787">
    <property type="taxonomic scope" value="Eukaryota"/>
</dbReference>
<feature type="domain" description="Histidine kinase/HSP90-like ATPase" evidence="9">
    <location>
        <begin position="265"/>
        <end position="430"/>
    </location>
</feature>
<dbReference type="GO" id="GO:0010906">
    <property type="term" value="P:regulation of glucose metabolic process"/>
    <property type="evidence" value="ECO:0007669"/>
    <property type="project" value="TreeGrafter"/>
</dbReference>
<dbReference type="EC" id="2.7.11.-" evidence="7"/>
<evidence type="ECO:0000313" key="11">
    <source>
        <dbReference type="EMBL" id="CCA69968.1"/>
    </source>
</evidence>
<proteinExistence type="inferred from homology"/>
<comment type="caution">
    <text evidence="11">The sequence shown here is derived from an EMBL/GenBank/DDBJ whole genome shotgun (WGS) entry which is preliminary data.</text>
</comment>
<evidence type="ECO:0000313" key="12">
    <source>
        <dbReference type="Proteomes" id="UP000007148"/>
    </source>
</evidence>
<dbReference type="Pfam" id="PF10436">
    <property type="entry name" value="BCDHK_Adom3"/>
    <property type="match status" value="1"/>
</dbReference>
<keyword evidence="2 7" id="KW-0808">Transferase</keyword>
<dbReference type="InterPro" id="IPR003594">
    <property type="entry name" value="HATPase_dom"/>
</dbReference>
<dbReference type="InterPro" id="IPR039028">
    <property type="entry name" value="BCKD/PDK"/>
</dbReference>
<dbReference type="PANTHER" id="PTHR11947">
    <property type="entry name" value="PYRUVATE DEHYDROGENASE KINASE"/>
    <property type="match status" value="1"/>
</dbReference>
<accession>G4TF85</accession>
<dbReference type="SUPFAM" id="SSF55874">
    <property type="entry name" value="ATPase domain of HSP90 chaperone/DNA topoisomerase II/histidine kinase"/>
    <property type="match status" value="1"/>
</dbReference>
<dbReference type="Pfam" id="PF02518">
    <property type="entry name" value="HATPase_c"/>
    <property type="match status" value="1"/>
</dbReference>
<dbReference type="SUPFAM" id="SSF69012">
    <property type="entry name" value="alpha-ketoacid dehydrogenase kinase, N-terminal domain"/>
    <property type="match status" value="1"/>
</dbReference>
<keyword evidence="4 7" id="KW-0418">Kinase</keyword>
<evidence type="ECO:0000256" key="1">
    <source>
        <dbReference type="ARBA" id="ARBA00006155"/>
    </source>
</evidence>
<evidence type="ECO:0000256" key="4">
    <source>
        <dbReference type="ARBA" id="ARBA00022777"/>
    </source>
</evidence>
<keyword evidence="3 7" id="KW-0547">Nucleotide-binding</keyword>
<evidence type="ECO:0000256" key="3">
    <source>
        <dbReference type="ARBA" id="ARBA00022741"/>
    </source>
</evidence>
<evidence type="ECO:0000256" key="8">
    <source>
        <dbReference type="SAM" id="MobiDB-lite"/>
    </source>
</evidence>
<evidence type="ECO:0000256" key="5">
    <source>
        <dbReference type="ARBA" id="ARBA00022840"/>
    </source>
</evidence>
<evidence type="ECO:0000259" key="10">
    <source>
        <dbReference type="Pfam" id="PF10436"/>
    </source>
</evidence>
<dbReference type="STRING" id="1109443.G4TF85"/>
<dbReference type="GO" id="GO:0005524">
    <property type="term" value="F:ATP binding"/>
    <property type="evidence" value="ECO:0007669"/>
    <property type="project" value="UniProtKB-UniRule"/>
</dbReference>
<feature type="domain" description="Branched-chain alpha-ketoacid dehydrogenase kinase/Pyruvate dehydrogenase kinase N-terminal" evidence="10">
    <location>
        <begin position="46"/>
        <end position="206"/>
    </location>
</feature>
<dbReference type="InParanoid" id="G4TF85"/>
<gene>
    <name evidence="11" type="ORF">PIIN_03908</name>
</gene>
<dbReference type="PANTHER" id="PTHR11947:SF25">
    <property type="entry name" value="[PYRUVATE DEHYDROGENASE (ACETYL-TRANSFERRING)] KINASE 2, MITOCHONDRIAL"/>
    <property type="match status" value="1"/>
</dbReference>
<evidence type="ECO:0000256" key="2">
    <source>
        <dbReference type="ARBA" id="ARBA00022679"/>
    </source>
</evidence>
<protein>
    <recommendedName>
        <fullName evidence="7">Protein-serine/threonine kinase</fullName>
        <ecNumber evidence="7">2.7.11.-</ecNumber>
    </recommendedName>
</protein>
<dbReference type="Proteomes" id="UP000007148">
    <property type="component" value="Unassembled WGS sequence"/>
</dbReference>
<reference evidence="11 12" key="1">
    <citation type="journal article" date="2011" name="PLoS Pathog.">
        <title>Endophytic Life Strategies Decoded by Genome and Transcriptome Analyses of the Mutualistic Root Symbiont Piriformospora indica.</title>
        <authorList>
            <person name="Zuccaro A."/>
            <person name="Lahrmann U."/>
            <person name="Guldener U."/>
            <person name="Langen G."/>
            <person name="Pfiffi S."/>
            <person name="Biedenkopf D."/>
            <person name="Wong P."/>
            <person name="Samans B."/>
            <person name="Grimm C."/>
            <person name="Basiewicz M."/>
            <person name="Murat C."/>
            <person name="Martin F."/>
            <person name="Kogel K.H."/>
        </authorList>
    </citation>
    <scope>NUCLEOTIDE SEQUENCE [LARGE SCALE GENOMIC DNA]</scope>
    <source>
        <strain evidence="11 12">DSM 11827</strain>
    </source>
</reference>
<dbReference type="Gene3D" id="1.20.140.20">
    <property type="entry name" value="Alpha-ketoacid/pyruvate dehydrogenase kinase, N-terminal domain"/>
    <property type="match status" value="1"/>
</dbReference>
<feature type="compositionally biased region" description="Acidic residues" evidence="8">
    <location>
        <begin position="380"/>
        <end position="389"/>
    </location>
</feature>
<dbReference type="GO" id="GO:0005759">
    <property type="term" value="C:mitochondrial matrix"/>
    <property type="evidence" value="ECO:0007669"/>
    <property type="project" value="UniProtKB-SubCell"/>
</dbReference>
<sequence>MFIRRHVSTTPTNRILSPFLRGYSSGPPHFYSNKQLELYANRKTHRLSLRQLVFFGRSMTEDRLIKSANYVRTELPVRIAHRIRDMQLLPYAVVTEEHVAQIYSLYWSAFEKLRNYPQINDRAGNDRFCEFLHEILQEHSAAIPILSLGLSISSPHLTPDELDSFMRRMLVSRISRRVLAEHHLALSEGFAQREKFQTSVENVGIIFTGLNVKRSLDKFIKLISSDAPGGIADRLRQDSVLRSLPKLPEIVVDGEVDATFSYIREHLEYIILELLLNAVRATGYQMCFLPDKVPGVIRATISSDKDDVYLRISDQGGGLMLNERQTPSDLYSFSHHRNITRLDDARLVALQHVSRRKGGMMGKVSEKISARNSNTRAQEEQEEVAEQEEEPQRMGMGLPLSNIYATYFGGTLELMSMDGWGTDVYLKLPRLGTNLEGIEV</sequence>
<dbReference type="HOGENOM" id="CLU_023861_0_1_1"/>
<dbReference type="Gene3D" id="3.30.565.10">
    <property type="entry name" value="Histidine kinase-like ATPase, C-terminal domain"/>
    <property type="match status" value="1"/>
</dbReference>
<evidence type="ECO:0000256" key="6">
    <source>
        <dbReference type="ARBA" id="ARBA00023128"/>
    </source>
</evidence>
<dbReference type="EMBL" id="CAFZ01000068">
    <property type="protein sequence ID" value="CCA69968.1"/>
    <property type="molecule type" value="Genomic_DNA"/>
</dbReference>
<evidence type="ECO:0000256" key="7">
    <source>
        <dbReference type="RuleBase" id="RU366032"/>
    </source>
</evidence>
<name>G4TF85_SERID</name>
<keyword evidence="6 7" id="KW-0496">Mitochondrion</keyword>
<keyword evidence="5 7" id="KW-0067">ATP-binding</keyword>
<comment type="subcellular location">
    <subcellularLocation>
        <location evidence="7">Mitochondrion matrix</location>
    </subcellularLocation>
</comment>
<comment type="similarity">
    <text evidence="1 7">Belongs to the PDK/BCKDK protein kinase family.</text>
</comment>